<comment type="caution">
    <text evidence="5">The sequence shown here is derived from an EMBL/GenBank/DDBJ whole genome shotgun (WGS) entry which is preliminary data.</text>
</comment>
<evidence type="ECO:0000313" key="5">
    <source>
        <dbReference type="EMBL" id="MCF4098196.1"/>
    </source>
</evidence>
<keyword evidence="5" id="KW-0255">Endonuclease</keyword>
<dbReference type="Gene3D" id="3.90.220.20">
    <property type="entry name" value="DNA methylase specificity domains"/>
    <property type="match status" value="2"/>
</dbReference>
<name>A0ABS9E5R9_9HYPH</name>
<keyword evidence="6" id="KW-1185">Reference proteome</keyword>
<gene>
    <name evidence="5" type="ORF">L1I42_06785</name>
</gene>
<evidence type="ECO:0000256" key="2">
    <source>
        <dbReference type="ARBA" id="ARBA00022747"/>
    </source>
</evidence>
<dbReference type="GO" id="GO:0004519">
    <property type="term" value="F:endonuclease activity"/>
    <property type="evidence" value="ECO:0007669"/>
    <property type="project" value="UniProtKB-KW"/>
</dbReference>
<accession>A0ABS9E5R9</accession>
<evidence type="ECO:0000313" key="6">
    <source>
        <dbReference type="Proteomes" id="UP001201217"/>
    </source>
</evidence>
<dbReference type="InterPro" id="IPR051212">
    <property type="entry name" value="Type-I_RE_S_subunit"/>
</dbReference>
<feature type="domain" description="Type I restriction modification DNA specificity" evidence="4">
    <location>
        <begin position="8"/>
        <end position="152"/>
    </location>
</feature>
<keyword evidence="2" id="KW-0680">Restriction system</keyword>
<dbReference type="PANTHER" id="PTHR43140">
    <property type="entry name" value="TYPE-1 RESTRICTION ENZYME ECOKI SPECIFICITY PROTEIN"/>
    <property type="match status" value="1"/>
</dbReference>
<dbReference type="SUPFAM" id="SSF116734">
    <property type="entry name" value="DNA methylase specificity domain"/>
    <property type="match status" value="2"/>
</dbReference>
<evidence type="ECO:0000256" key="1">
    <source>
        <dbReference type="ARBA" id="ARBA00010923"/>
    </source>
</evidence>
<proteinExistence type="inferred from homology"/>
<dbReference type="Proteomes" id="UP001201217">
    <property type="component" value="Unassembled WGS sequence"/>
</dbReference>
<sequence length="385" mass="42759">MKDTADFGWPTKPLGDLVDVLDRLRKPITKKNRKAGPYPYYGATGVLDHVDGFLFDEPLVLIGEDGAKWEAGANSAFAIAGKTWVNNHAHVIRPHRDRVLDDWLIYYLNGADLMPFISGMTVPKLNQGRLREIPIPLPPLEEQQRIVAVLDEAFEGLARARAHAEANLQSARELFENSLIAIFAKVVNHAEHLTLAEASVSFGRGRSRHRPRNAPFLYGGPYPFVQTGDIRNSDGILSTFSQSYSEEGLAQSKLWPAGTICITIAANIAETAILGFDACFPDSIIGMVADPKTTFPEYVEFMLRFFAADLKKQGKGSAQDNINLGTFERAQFPFPSLQEQKEIVDRLSRLTNETTLLSDGYSQNLQDLHDLRQSLLQKAFAGELT</sequence>
<feature type="domain" description="Type I restriction modification DNA specificity" evidence="4">
    <location>
        <begin position="215"/>
        <end position="357"/>
    </location>
</feature>
<keyword evidence="5" id="KW-0540">Nuclease</keyword>
<dbReference type="EC" id="3.1.21.-" evidence="5"/>
<dbReference type="InterPro" id="IPR000055">
    <property type="entry name" value="Restrct_endonuc_typeI_TRD"/>
</dbReference>
<dbReference type="PANTHER" id="PTHR43140:SF1">
    <property type="entry name" value="TYPE I RESTRICTION ENZYME ECOKI SPECIFICITY SUBUNIT"/>
    <property type="match status" value="1"/>
</dbReference>
<evidence type="ECO:0000259" key="4">
    <source>
        <dbReference type="Pfam" id="PF01420"/>
    </source>
</evidence>
<keyword evidence="5" id="KW-0378">Hydrolase</keyword>
<dbReference type="RefSeq" id="WP_236113728.1">
    <property type="nucleotide sequence ID" value="NZ_JAKGTI010000001.1"/>
</dbReference>
<evidence type="ECO:0000256" key="3">
    <source>
        <dbReference type="ARBA" id="ARBA00023125"/>
    </source>
</evidence>
<dbReference type="GO" id="GO:0016787">
    <property type="term" value="F:hydrolase activity"/>
    <property type="evidence" value="ECO:0007669"/>
    <property type="project" value="UniProtKB-KW"/>
</dbReference>
<reference evidence="5 6" key="1">
    <citation type="submission" date="2022-01" db="EMBL/GenBank/DDBJ databases">
        <title>Maritalea mediterranea sp. nov., isolated from marine plastic residues from the Malva-rosa beach (Valencia, Spain).</title>
        <authorList>
            <person name="Vidal-Verdu A."/>
            <person name="Molina-Menor E."/>
            <person name="Pascual J."/>
            <person name="Pereto J."/>
            <person name="Porcar M."/>
        </authorList>
    </citation>
    <scope>NUCLEOTIDE SEQUENCE [LARGE SCALE GENOMIC DNA]</scope>
    <source>
        <strain evidence="5 6">P4.10X</strain>
    </source>
</reference>
<comment type="similarity">
    <text evidence="1">Belongs to the type-I restriction system S methylase family.</text>
</comment>
<keyword evidence="3" id="KW-0238">DNA-binding</keyword>
<dbReference type="CDD" id="cd17282">
    <property type="entry name" value="RMtype1_S_Eco16444ORF1681_TRD1-CR1_like"/>
    <property type="match status" value="1"/>
</dbReference>
<dbReference type="InterPro" id="IPR044946">
    <property type="entry name" value="Restrct_endonuc_typeI_TRD_sf"/>
</dbReference>
<organism evidence="5 6">
    <name type="scientific">Maritalea mediterranea</name>
    <dbReference type="NCBI Taxonomy" id="2909667"/>
    <lineage>
        <taxon>Bacteria</taxon>
        <taxon>Pseudomonadati</taxon>
        <taxon>Pseudomonadota</taxon>
        <taxon>Alphaproteobacteria</taxon>
        <taxon>Hyphomicrobiales</taxon>
        <taxon>Devosiaceae</taxon>
        <taxon>Maritalea</taxon>
    </lineage>
</organism>
<dbReference type="CDD" id="cd17262">
    <property type="entry name" value="RMtype1_S_Aco12261I-TRD2-CR2"/>
    <property type="match status" value="1"/>
</dbReference>
<dbReference type="Pfam" id="PF01420">
    <property type="entry name" value="Methylase_S"/>
    <property type="match status" value="2"/>
</dbReference>
<dbReference type="EMBL" id="JAKGTI010000001">
    <property type="protein sequence ID" value="MCF4098196.1"/>
    <property type="molecule type" value="Genomic_DNA"/>
</dbReference>
<protein>
    <submittedName>
        <fullName evidence="5">Restriction endonuclease subunit S</fullName>
        <ecNumber evidence="5">3.1.21.-</ecNumber>
    </submittedName>
</protein>